<evidence type="ECO:0000313" key="3">
    <source>
        <dbReference type="Proteomes" id="UP000887229"/>
    </source>
</evidence>
<dbReference type="GeneID" id="70290277"/>
<sequence>MAEQGQGQSFRGLPCSVGYCWKMMPAKARVAQAAQTWHGGAGGLLSVAFQGSSYCSRIDMKRRHQLCDSTTWSHEVQDPTSAFRHPVARAQGSAAVRLGVPRAGWNQGEAREPRIAFRRCRQPHLVRGAILGAWLGWKWPVYSQRLDWSSQRSGYMIRYSRARAARHVAERLPLQGRCSHCLTSCHRHDQMGELNLMKLLISGIQHAVNDEQRATLVSYSRRRVMCSDTALSPTTTISRFCERTGQPSGGQRTAETDTRV</sequence>
<name>A0A9P8CKU4_9HYPO</name>
<accession>A0A9P8CKU4</accession>
<proteinExistence type="predicted"/>
<dbReference type="AlphaFoldDB" id="A0A9P8CKU4"/>
<feature type="region of interest" description="Disordered" evidence="1">
    <location>
        <begin position="240"/>
        <end position="260"/>
    </location>
</feature>
<protein>
    <submittedName>
        <fullName evidence="2">Uncharacterized protein</fullName>
    </submittedName>
</protein>
<evidence type="ECO:0000256" key="1">
    <source>
        <dbReference type="SAM" id="MobiDB-lite"/>
    </source>
</evidence>
<organism evidence="2 3">
    <name type="scientific">Emericellopsis atlantica</name>
    <dbReference type="NCBI Taxonomy" id="2614577"/>
    <lineage>
        <taxon>Eukaryota</taxon>
        <taxon>Fungi</taxon>
        <taxon>Dikarya</taxon>
        <taxon>Ascomycota</taxon>
        <taxon>Pezizomycotina</taxon>
        <taxon>Sordariomycetes</taxon>
        <taxon>Hypocreomycetidae</taxon>
        <taxon>Hypocreales</taxon>
        <taxon>Bionectriaceae</taxon>
        <taxon>Emericellopsis</taxon>
    </lineage>
</organism>
<reference evidence="2" key="1">
    <citation type="journal article" date="2021" name="IMA Fungus">
        <title>Genomic characterization of three marine fungi, including Emericellopsis atlantica sp. nov. with signatures of a generalist lifestyle and marine biomass degradation.</title>
        <authorList>
            <person name="Hagestad O.C."/>
            <person name="Hou L."/>
            <person name="Andersen J.H."/>
            <person name="Hansen E.H."/>
            <person name="Altermark B."/>
            <person name="Li C."/>
            <person name="Kuhnert E."/>
            <person name="Cox R.J."/>
            <person name="Crous P.W."/>
            <person name="Spatafora J.W."/>
            <person name="Lail K."/>
            <person name="Amirebrahimi M."/>
            <person name="Lipzen A."/>
            <person name="Pangilinan J."/>
            <person name="Andreopoulos W."/>
            <person name="Hayes R.D."/>
            <person name="Ng V."/>
            <person name="Grigoriev I.V."/>
            <person name="Jackson S.A."/>
            <person name="Sutton T.D.S."/>
            <person name="Dobson A.D.W."/>
            <person name="Rama T."/>
        </authorList>
    </citation>
    <scope>NUCLEOTIDE SEQUENCE</scope>
    <source>
        <strain evidence="2">TS7</strain>
    </source>
</reference>
<dbReference type="EMBL" id="MU251279">
    <property type="protein sequence ID" value="KAG9250305.1"/>
    <property type="molecule type" value="Genomic_DNA"/>
</dbReference>
<evidence type="ECO:0000313" key="2">
    <source>
        <dbReference type="EMBL" id="KAG9250305.1"/>
    </source>
</evidence>
<dbReference type="Proteomes" id="UP000887229">
    <property type="component" value="Unassembled WGS sequence"/>
</dbReference>
<comment type="caution">
    <text evidence="2">The sequence shown here is derived from an EMBL/GenBank/DDBJ whole genome shotgun (WGS) entry which is preliminary data.</text>
</comment>
<gene>
    <name evidence="2" type="ORF">F5Z01DRAFT_375955</name>
</gene>
<keyword evidence="3" id="KW-1185">Reference proteome</keyword>
<dbReference type="RefSeq" id="XP_046114229.1">
    <property type="nucleotide sequence ID" value="XM_046259374.1"/>
</dbReference>